<protein>
    <submittedName>
        <fullName evidence="2">Uncharacterized protein</fullName>
    </submittedName>
</protein>
<gene>
    <name evidence="2" type="ORF">Csa_2G093830</name>
</gene>
<evidence type="ECO:0000313" key="3">
    <source>
        <dbReference type="Proteomes" id="UP000029981"/>
    </source>
</evidence>
<feature type="region of interest" description="Disordered" evidence="1">
    <location>
        <begin position="1"/>
        <end position="33"/>
    </location>
</feature>
<evidence type="ECO:0000313" key="2">
    <source>
        <dbReference type="EMBL" id="KGN61341.1"/>
    </source>
</evidence>
<dbReference type="Gramene" id="KGN61341">
    <property type="protein sequence ID" value="KGN61341"/>
    <property type="gene ID" value="Csa_2G093830"/>
</dbReference>
<keyword evidence="3" id="KW-1185">Reference proteome</keyword>
<feature type="compositionally biased region" description="Acidic residues" evidence="1">
    <location>
        <begin position="79"/>
        <end position="88"/>
    </location>
</feature>
<feature type="region of interest" description="Disordered" evidence="1">
    <location>
        <begin position="79"/>
        <end position="106"/>
    </location>
</feature>
<feature type="compositionally biased region" description="Basic and acidic residues" evidence="1">
    <location>
        <begin position="89"/>
        <end position="98"/>
    </location>
</feature>
<reference evidence="2 3" key="1">
    <citation type="journal article" date="2009" name="Nat. Genet.">
        <title>The genome of the cucumber, Cucumis sativus L.</title>
        <authorList>
            <person name="Huang S."/>
            <person name="Li R."/>
            <person name="Zhang Z."/>
            <person name="Li L."/>
            <person name="Gu X."/>
            <person name="Fan W."/>
            <person name="Lucas W.J."/>
            <person name="Wang X."/>
            <person name="Xie B."/>
            <person name="Ni P."/>
            <person name="Ren Y."/>
            <person name="Zhu H."/>
            <person name="Li J."/>
            <person name="Lin K."/>
            <person name="Jin W."/>
            <person name="Fei Z."/>
            <person name="Li G."/>
            <person name="Staub J."/>
            <person name="Kilian A."/>
            <person name="van der Vossen E.A."/>
            <person name="Wu Y."/>
            <person name="Guo J."/>
            <person name="He J."/>
            <person name="Jia Z."/>
            <person name="Ren Y."/>
            <person name="Tian G."/>
            <person name="Lu Y."/>
            <person name="Ruan J."/>
            <person name="Qian W."/>
            <person name="Wang M."/>
            <person name="Huang Q."/>
            <person name="Li B."/>
            <person name="Xuan Z."/>
            <person name="Cao J."/>
            <person name="Asan"/>
            <person name="Wu Z."/>
            <person name="Zhang J."/>
            <person name="Cai Q."/>
            <person name="Bai Y."/>
            <person name="Zhao B."/>
            <person name="Han Y."/>
            <person name="Li Y."/>
            <person name="Li X."/>
            <person name="Wang S."/>
            <person name="Shi Q."/>
            <person name="Liu S."/>
            <person name="Cho W.K."/>
            <person name="Kim J.Y."/>
            <person name="Xu Y."/>
            <person name="Heller-Uszynska K."/>
            <person name="Miao H."/>
            <person name="Cheng Z."/>
            <person name="Zhang S."/>
            <person name="Wu J."/>
            <person name="Yang Y."/>
            <person name="Kang H."/>
            <person name="Li M."/>
            <person name="Liang H."/>
            <person name="Ren X."/>
            <person name="Shi Z."/>
            <person name="Wen M."/>
            <person name="Jian M."/>
            <person name="Yang H."/>
            <person name="Zhang G."/>
            <person name="Yang Z."/>
            <person name="Chen R."/>
            <person name="Liu S."/>
            <person name="Li J."/>
            <person name="Ma L."/>
            <person name="Liu H."/>
            <person name="Zhou Y."/>
            <person name="Zhao J."/>
            <person name="Fang X."/>
            <person name="Li G."/>
            <person name="Fang L."/>
            <person name="Li Y."/>
            <person name="Liu D."/>
            <person name="Zheng H."/>
            <person name="Zhang Y."/>
            <person name="Qin N."/>
            <person name="Li Z."/>
            <person name="Yang G."/>
            <person name="Yang S."/>
            <person name="Bolund L."/>
            <person name="Kristiansen K."/>
            <person name="Zheng H."/>
            <person name="Li S."/>
            <person name="Zhang X."/>
            <person name="Yang H."/>
            <person name="Wang J."/>
            <person name="Sun R."/>
            <person name="Zhang B."/>
            <person name="Jiang S."/>
            <person name="Wang J."/>
            <person name="Du Y."/>
            <person name="Li S."/>
        </authorList>
    </citation>
    <scope>NUCLEOTIDE SEQUENCE [LARGE SCALE GENOMIC DNA]</scope>
    <source>
        <strain evidence="3">cv. 9930</strain>
    </source>
</reference>
<evidence type="ECO:0000256" key="1">
    <source>
        <dbReference type="SAM" id="MobiDB-lite"/>
    </source>
</evidence>
<name>A0A0A0LMZ0_CUCSA</name>
<reference evidence="2 3" key="2">
    <citation type="journal article" date="2009" name="PLoS ONE">
        <title>An integrated genetic and cytogenetic map of the cucumber genome.</title>
        <authorList>
            <person name="Ren Y."/>
            <person name="Zhang Z."/>
            <person name="Liu J."/>
            <person name="Staub J.E."/>
            <person name="Han Y."/>
            <person name="Cheng Z."/>
            <person name="Li X."/>
            <person name="Lu J."/>
            <person name="Miao H."/>
            <person name="Kang H."/>
            <person name="Xie B."/>
            <person name="Gu X."/>
            <person name="Wang X."/>
            <person name="Du Y."/>
            <person name="Jin W."/>
            <person name="Huang S."/>
        </authorList>
    </citation>
    <scope>NUCLEOTIDE SEQUENCE [LARGE SCALE GENOMIC DNA]</scope>
    <source>
        <strain evidence="3">cv. 9930</strain>
    </source>
</reference>
<reference evidence="2 3" key="4">
    <citation type="journal article" date="2011" name="BMC Genomics">
        <title>RNA-Seq improves annotation of protein-coding genes in the cucumber genome.</title>
        <authorList>
            <person name="Li Z."/>
            <person name="Zhang Z."/>
            <person name="Yan P."/>
            <person name="Huang S."/>
            <person name="Fei Z."/>
            <person name="Lin K."/>
        </authorList>
    </citation>
    <scope>NUCLEOTIDE SEQUENCE [LARGE SCALE GENOMIC DNA]</scope>
    <source>
        <strain evidence="3">cv. 9930</strain>
    </source>
</reference>
<organism evidence="2 3">
    <name type="scientific">Cucumis sativus</name>
    <name type="common">Cucumber</name>
    <dbReference type="NCBI Taxonomy" id="3659"/>
    <lineage>
        <taxon>Eukaryota</taxon>
        <taxon>Viridiplantae</taxon>
        <taxon>Streptophyta</taxon>
        <taxon>Embryophyta</taxon>
        <taxon>Tracheophyta</taxon>
        <taxon>Spermatophyta</taxon>
        <taxon>Magnoliopsida</taxon>
        <taxon>eudicotyledons</taxon>
        <taxon>Gunneridae</taxon>
        <taxon>Pentapetalae</taxon>
        <taxon>rosids</taxon>
        <taxon>fabids</taxon>
        <taxon>Cucurbitales</taxon>
        <taxon>Cucurbitaceae</taxon>
        <taxon>Benincaseae</taxon>
        <taxon>Cucumis</taxon>
    </lineage>
</organism>
<sequence length="133" mass="15211">MLPTLVQREREIRETSPYSDPLHHNNMDFEEATTPLPSTHVNIMIHPQSKRPQNRPLDSPAARTRSAVCKLPIEEVQPELEENENVDCEEVHTKEVGPKKTRGKTNMKTIAMELEMKVNVRNNKYGQPIGETS</sequence>
<accession>A0A0A0LMZ0</accession>
<dbReference type="Proteomes" id="UP000029981">
    <property type="component" value="Chromosome 2"/>
</dbReference>
<reference evidence="2 3" key="3">
    <citation type="journal article" date="2010" name="BMC Genomics">
        <title>Transcriptome sequencing and comparative analysis of cucumber flowers with different sex types.</title>
        <authorList>
            <person name="Guo S."/>
            <person name="Zheng Y."/>
            <person name="Joung J.G."/>
            <person name="Liu S."/>
            <person name="Zhang Z."/>
            <person name="Crasta O.R."/>
            <person name="Sobral B.W."/>
            <person name="Xu Y."/>
            <person name="Huang S."/>
            <person name="Fei Z."/>
        </authorList>
    </citation>
    <scope>NUCLEOTIDE SEQUENCE [LARGE SCALE GENOMIC DNA]</scope>
    <source>
        <strain evidence="3">cv. 9930</strain>
    </source>
</reference>
<dbReference type="EMBL" id="CM002923">
    <property type="protein sequence ID" value="KGN61341.1"/>
    <property type="molecule type" value="Genomic_DNA"/>
</dbReference>
<proteinExistence type="predicted"/>
<dbReference type="AlphaFoldDB" id="A0A0A0LMZ0"/>